<dbReference type="PROSITE" id="PS50217">
    <property type="entry name" value="BZIP"/>
    <property type="match status" value="1"/>
</dbReference>
<keyword evidence="2" id="KW-0805">Transcription regulation</keyword>
<evidence type="ECO:0000256" key="7">
    <source>
        <dbReference type="SAM" id="MobiDB-lite"/>
    </source>
</evidence>
<evidence type="ECO:0000256" key="1">
    <source>
        <dbReference type="ARBA" id="ARBA00004123"/>
    </source>
</evidence>
<sequence>MDQLPHFTAKTPLGTTDMITDQMPDTPQQHRHHHRRAQSDTTFCHFDDDILLFDSSDLDLSCLDLTPPANPVSFRPFPSPTPHGSSSSDGPCSNPRPRASSPVGHFRSVSVDSDFFNSLGLGLNGGGDDKLESGQQAPTPDGEKRSFHEHINWMDGSLSSMTMSFEVEADEAKKAVTSDKLAELALLDPKRAKRILANRQSAARSKERKTRYTGELERKVQTLQTEATALSAQVTILQRDTSGLTAENKGLELQLQAMEQQAQLQDALNEKLGEEVQRLKIASALLPAVNGSSYAWVPSQLPVTLGQKVHNFIGNPSMQAQQHSPSVGWQDLDGHPQLSFLDFSSNITH</sequence>
<dbReference type="PANTHER" id="PTHR13690">
    <property type="entry name" value="TRANSCRIPTION FACTOR POSF21-RELATED"/>
    <property type="match status" value="1"/>
</dbReference>
<feature type="domain" description="BZIP" evidence="8">
    <location>
        <begin position="188"/>
        <end position="251"/>
    </location>
</feature>
<dbReference type="GO" id="GO:0003677">
    <property type="term" value="F:DNA binding"/>
    <property type="evidence" value="ECO:0007669"/>
    <property type="project" value="UniProtKB-KW"/>
</dbReference>
<evidence type="ECO:0000256" key="6">
    <source>
        <dbReference type="SAM" id="Coils"/>
    </source>
</evidence>
<feature type="compositionally biased region" description="Polar residues" evidence="7">
    <location>
        <begin position="82"/>
        <end position="91"/>
    </location>
</feature>
<dbReference type="FunFam" id="1.20.5.170:FF:000083">
    <property type="entry name" value="Transcription factor VIP1"/>
    <property type="match status" value="1"/>
</dbReference>
<dbReference type="Gene3D" id="1.20.5.170">
    <property type="match status" value="1"/>
</dbReference>
<feature type="compositionally biased region" description="Polar residues" evidence="7">
    <location>
        <begin position="13"/>
        <end position="27"/>
    </location>
</feature>
<dbReference type="CDD" id="cd14703">
    <property type="entry name" value="bZIP_plant_RF2"/>
    <property type="match status" value="1"/>
</dbReference>
<dbReference type="Pfam" id="PF00170">
    <property type="entry name" value="bZIP_1"/>
    <property type="match status" value="1"/>
</dbReference>
<dbReference type="GO" id="GO:0003700">
    <property type="term" value="F:DNA-binding transcription factor activity"/>
    <property type="evidence" value="ECO:0007669"/>
    <property type="project" value="InterPro"/>
</dbReference>
<evidence type="ECO:0000256" key="4">
    <source>
        <dbReference type="ARBA" id="ARBA00023163"/>
    </source>
</evidence>
<feature type="region of interest" description="Disordered" evidence="7">
    <location>
        <begin position="73"/>
        <end position="105"/>
    </location>
</feature>
<keyword evidence="10" id="KW-1185">Reference proteome</keyword>
<evidence type="ECO:0000256" key="3">
    <source>
        <dbReference type="ARBA" id="ARBA00023125"/>
    </source>
</evidence>
<comment type="subcellular location">
    <subcellularLocation>
        <location evidence="1">Nucleus</location>
    </subcellularLocation>
</comment>
<evidence type="ECO:0000313" key="10">
    <source>
        <dbReference type="Proteomes" id="UP001345219"/>
    </source>
</evidence>
<dbReference type="InterPro" id="IPR046347">
    <property type="entry name" value="bZIP_sf"/>
</dbReference>
<name>A0AAN7K679_9MYRT</name>
<keyword evidence="6" id="KW-0175">Coiled coil</keyword>
<reference evidence="9 10" key="1">
    <citation type="journal article" date="2023" name="Hortic Res">
        <title>Pangenome of water caltrop reveals structural variations and asymmetric subgenome divergence after allopolyploidization.</title>
        <authorList>
            <person name="Zhang X."/>
            <person name="Chen Y."/>
            <person name="Wang L."/>
            <person name="Yuan Y."/>
            <person name="Fang M."/>
            <person name="Shi L."/>
            <person name="Lu R."/>
            <person name="Comes H.P."/>
            <person name="Ma Y."/>
            <person name="Chen Y."/>
            <person name="Huang G."/>
            <person name="Zhou Y."/>
            <person name="Zheng Z."/>
            <person name="Qiu Y."/>
        </authorList>
    </citation>
    <scope>NUCLEOTIDE SEQUENCE [LARGE SCALE GENOMIC DNA]</scope>
    <source>
        <tissue evidence="9">Roots</tissue>
    </source>
</reference>
<comment type="caution">
    <text evidence="9">The sequence shown here is derived from an EMBL/GenBank/DDBJ whole genome shotgun (WGS) entry which is preliminary data.</text>
</comment>
<evidence type="ECO:0000256" key="2">
    <source>
        <dbReference type="ARBA" id="ARBA00023015"/>
    </source>
</evidence>
<dbReference type="Proteomes" id="UP001345219">
    <property type="component" value="Chromosome 15"/>
</dbReference>
<evidence type="ECO:0000256" key="5">
    <source>
        <dbReference type="ARBA" id="ARBA00023242"/>
    </source>
</evidence>
<feature type="coiled-coil region" evidence="6">
    <location>
        <begin position="213"/>
        <end position="275"/>
    </location>
</feature>
<dbReference type="EMBL" id="JAXIOK010000012">
    <property type="protein sequence ID" value="KAK4758423.1"/>
    <property type="molecule type" value="Genomic_DNA"/>
</dbReference>
<feature type="region of interest" description="Disordered" evidence="7">
    <location>
        <begin position="126"/>
        <end position="146"/>
    </location>
</feature>
<accession>A0AAN7K679</accession>
<dbReference type="GO" id="GO:0005634">
    <property type="term" value="C:nucleus"/>
    <property type="evidence" value="ECO:0007669"/>
    <property type="project" value="UniProtKB-SubCell"/>
</dbReference>
<dbReference type="InterPro" id="IPR044759">
    <property type="entry name" value="bZIP_RF2"/>
</dbReference>
<dbReference type="SUPFAM" id="SSF57959">
    <property type="entry name" value="Leucine zipper domain"/>
    <property type="match status" value="1"/>
</dbReference>
<gene>
    <name evidence="9" type="ORF">SAY87_019724</name>
</gene>
<evidence type="ECO:0000313" key="9">
    <source>
        <dbReference type="EMBL" id="KAK4758423.1"/>
    </source>
</evidence>
<dbReference type="PANTHER" id="PTHR13690:SF86">
    <property type="entry name" value="TRANSCRIPTION FACTOR VIP1"/>
    <property type="match status" value="1"/>
</dbReference>
<keyword evidence="4" id="KW-0804">Transcription</keyword>
<dbReference type="SMART" id="SM00338">
    <property type="entry name" value="BRLZ"/>
    <property type="match status" value="1"/>
</dbReference>
<dbReference type="InterPro" id="IPR004827">
    <property type="entry name" value="bZIP"/>
</dbReference>
<dbReference type="AlphaFoldDB" id="A0AAN7K679"/>
<proteinExistence type="predicted"/>
<keyword evidence="5" id="KW-0539">Nucleus</keyword>
<protein>
    <recommendedName>
        <fullName evidence="8">BZIP domain-containing protein</fullName>
    </recommendedName>
</protein>
<organism evidence="9 10">
    <name type="scientific">Trapa incisa</name>
    <dbReference type="NCBI Taxonomy" id="236973"/>
    <lineage>
        <taxon>Eukaryota</taxon>
        <taxon>Viridiplantae</taxon>
        <taxon>Streptophyta</taxon>
        <taxon>Embryophyta</taxon>
        <taxon>Tracheophyta</taxon>
        <taxon>Spermatophyta</taxon>
        <taxon>Magnoliopsida</taxon>
        <taxon>eudicotyledons</taxon>
        <taxon>Gunneridae</taxon>
        <taxon>Pentapetalae</taxon>
        <taxon>rosids</taxon>
        <taxon>malvids</taxon>
        <taxon>Myrtales</taxon>
        <taxon>Lythraceae</taxon>
        <taxon>Trapa</taxon>
    </lineage>
</organism>
<keyword evidence="3" id="KW-0238">DNA-binding</keyword>
<feature type="region of interest" description="Disordered" evidence="7">
    <location>
        <begin position="1"/>
        <end position="38"/>
    </location>
</feature>
<evidence type="ECO:0000259" key="8">
    <source>
        <dbReference type="PROSITE" id="PS50217"/>
    </source>
</evidence>